<organism evidence="2 3">
    <name type="scientific">Cochliobolus carbonum (strain 26-R-13)</name>
    <name type="common">Maize leaf spot fungus</name>
    <name type="synonym">Bipolaris zeicola</name>
    <dbReference type="NCBI Taxonomy" id="930089"/>
    <lineage>
        <taxon>Eukaryota</taxon>
        <taxon>Fungi</taxon>
        <taxon>Dikarya</taxon>
        <taxon>Ascomycota</taxon>
        <taxon>Pezizomycotina</taxon>
        <taxon>Dothideomycetes</taxon>
        <taxon>Pleosporomycetidae</taxon>
        <taxon>Pleosporales</taxon>
        <taxon>Pleosporineae</taxon>
        <taxon>Pleosporaceae</taxon>
        <taxon>Bipolaris</taxon>
    </lineage>
</organism>
<proteinExistence type="predicted"/>
<sequence length="127" mass="13064">MHFSTLALPLFLAATTTAAPLVRASSLDNGFPITVWGGSTCSGKATTVLYMPTDGKCYSTSPVFSGNTDSFRVTADNIATLPAGCSVIVFDDDNCKGDSTTIATVGGACNTFGPNKPIRSARTVGCK</sequence>
<keyword evidence="1" id="KW-0732">Signal</keyword>
<dbReference type="HOGENOM" id="CLU_1982369_0_0_1"/>
<evidence type="ECO:0000256" key="1">
    <source>
        <dbReference type="SAM" id="SignalP"/>
    </source>
</evidence>
<accession>W6YF00</accession>
<keyword evidence="3" id="KW-1185">Reference proteome</keyword>
<evidence type="ECO:0000313" key="3">
    <source>
        <dbReference type="Proteomes" id="UP000053841"/>
    </source>
</evidence>
<dbReference type="KEGG" id="bze:COCCADRAFT_105613"/>
<dbReference type="EMBL" id="KI964729">
    <property type="protein sequence ID" value="EUC29801.1"/>
    <property type="molecule type" value="Genomic_DNA"/>
</dbReference>
<dbReference type="GeneID" id="19143242"/>
<dbReference type="Proteomes" id="UP000053841">
    <property type="component" value="Unassembled WGS sequence"/>
</dbReference>
<feature type="signal peptide" evidence="1">
    <location>
        <begin position="1"/>
        <end position="18"/>
    </location>
</feature>
<dbReference type="AlphaFoldDB" id="W6YF00"/>
<name>W6YF00_COCC2</name>
<reference evidence="2 3" key="1">
    <citation type="journal article" date="2013" name="PLoS Genet.">
        <title>Comparative genome structure, secondary metabolite, and effector coding capacity across Cochliobolus pathogens.</title>
        <authorList>
            <person name="Condon B.J."/>
            <person name="Leng Y."/>
            <person name="Wu D."/>
            <person name="Bushley K.E."/>
            <person name="Ohm R.A."/>
            <person name="Otillar R."/>
            <person name="Martin J."/>
            <person name="Schackwitz W."/>
            <person name="Grimwood J."/>
            <person name="MohdZainudin N."/>
            <person name="Xue C."/>
            <person name="Wang R."/>
            <person name="Manning V.A."/>
            <person name="Dhillon B."/>
            <person name="Tu Z.J."/>
            <person name="Steffenson B.J."/>
            <person name="Salamov A."/>
            <person name="Sun H."/>
            <person name="Lowry S."/>
            <person name="LaButti K."/>
            <person name="Han J."/>
            <person name="Copeland A."/>
            <person name="Lindquist E."/>
            <person name="Barry K."/>
            <person name="Schmutz J."/>
            <person name="Baker S.E."/>
            <person name="Ciuffetti L.M."/>
            <person name="Grigoriev I.V."/>
            <person name="Zhong S."/>
            <person name="Turgeon B.G."/>
        </authorList>
    </citation>
    <scope>NUCLEOTIDE SEQUENCE [LARGE SCALE GENOMIC DNA]</scope>
    <source>
        <strain evidence="2 3">26-R-13</strain>
    </source>
</reference>
<dbReference type="OrthoDB" id="3745536at2759"/>
<evidence type="ECO:0000313" key="2">
    <source>
        <dbReference type="EMBL" id="EUC29801.1"/>
    </source>
</evidence>
<gene>
    <name evidence="2" type="ORF">COCCADRAFT_105613</name>
</gene>
<dbReference type="RefSeq" id="XP_007715914.1">
    <property type="nucleotide sequence ID" value="XM_007717724.1"/>
</dbReference>
<feature type="chain" id="PRO_5004888812" evidence="1">
    <location>
        <begin position="19"/>
        <end position="127"/>
    </location>
</feature>
<protein>
    <submittedName>
        <fullName evidence="2">Uncharacterized protein</fullName>
    </submittedName>
</protein>